<reference evidence="1" key="1">
    <citation type="submission" date="2020-05" db="EMBL/GenBank/DDBJ databases">
        <authorList>
            <person name="Chiriac C."/>
            <person name="Salcher M."/>
            <person name="Ghai R."/>
            <person name="Kavagutti S V."/>
        </authorList>
    </citation>
    <scope>NUCLEOTIDE SEQUENCE</scope>
</reference>
<protein>
    <submittedName>
        <fullName evidence="1">Unannotated protein</fullName>
    </submittedName>
</protein>
<name>A0A6J6E941_9ZZZZ</name>
<gene>
    <name evidence="1" type="ORF">UFOPK1603_01248</name>
    <name evidence="2" type="ORF">UFOPK2143_00667</name>
</gene>
<organism evidence="1">
    <name type="scientific">freshwater metagenome</name>
    <dbReference type="NCBI Taxonomy" id="449393"/>
    <lineage>
        <taxon>unclassified sequences</taxon>
        <taxon>metagenomes</taxon>
        <taxon>ecological metagenomes</taxon>
    </lineage>
</organism>
<sequence length="68" mass="7356">MGNDLFDTAPLDFTCPRCELPASARFYGPCDDCRGSMRATLGTAARVIEAEAYEPKMNVVPNAVATKE</sequence>
<accession>A0A6J6E941</accession>
<evidence type="ECO:0000313" key="2">
    <source>
        <dbReference type="EMBL" id="CAB4641154.1"/>
    </source>
</evidence>
<proteinExistence type="predicted"/>
<evidence type="ECO:0000313" key="1">
    <source>
        <dbReference type="EMBL" id="CAB4572356.1"/>
    </source>
</evidence>
<dbReference type="EMBL" id="CAEZTG010000121">
    <property type="protein sequence ID" value="CAB4572356.1"/>
    <property type="molecule type" value="Genomic_DNA"/>
</dbReference>
<dbReference type="AlphaFoldDB" id="A0A6J6E941"/>
<dbReference type="EMBL" id="CAEZVV010000027">
    <property type="protein sequence ID" value="CAB4641154.1"/>
    <property type="molecule type" value="Genomic_DNA"/>
</dbReference>